<dbReference type="AlphaFoldDB" id="A0A8X6VI30"/>
<proteinExistence type="predicted"/>
<name>A0A8X6VI30_TRICX</name>
<keyword evidence="2" id="KW-1185">Reference proteome</keyword>
<comment type="caution">
    <text evidence="1">The sequence shown here is derived from an EMBL/GenBank/DDBJ whole genome shotgun (WGS) entry which is preliminary data.</text>
</comment>
<evidence type="ECO:0000313" key="1">
    <source>
        <dbReference type="EMBL" id="GFY06815.1"/>
    </source>
</evidence>
<reference evidence="1" key="1">
    <citation type="submission" date="2020-08" db="EMBL/GenBank/DDBJ databases">
        <title>Multicomponent nature underlies the extraordinary mechanical properties of spider dragline silk.</title>
        <authorList>
            <person name="Kono N."/>
            <person name="Nakamura H."/>
            <person name="Mori M."/>
            <person name="Yoshida Y."/>
            <person name="Ohtoshi R."/>
            <person name="Malay A.D."/>
            <person name="Moran D.A.P."/>
            <person name="Tomita M."/>
            <person name="Numata K."/>
            <person name="Arakawa K."/>
        </authorList>
    </citation>
    <scope>NUCLEOTIDE SEQUENCE</scope>
</reference>
<dbReference type="Proteomes" id="UP000887159">
    <property type="component" value="Unassembled WGS sequence"/>
</dbReference>
<protein>
    <submittedName>
        <fullName evidence="1">Uncharacterized protein</fullName>
    </submittedName>
</protein>
<dbReference type="EMBL" id="BMAU01021264">
    <property type="protein sequence ID" value="GFY06815.1"/>
    <property type="molecule type" value="Genomic_DNA"/>
</dbReference>
<evidence type="ECO:0000313" key="2">
    <source>
        <dbReference type="Proteomes" id="UP000887159"/>
    </source>
</evidence>
<gene>
    <name evidence="1" type="ORF">TNCV_482201</name>
</gene>
<organism evidence="1 2">
    <name type="scientific">Trichonephila clavipes</name>
    <name type="common">Golden silk orbweaver</name>
    <name type="synonym">Nephila clavipes</name>
    <dbReference type="NCBI Taxonomy" id="2585209"/>
    <lineage>
        <taxon>Eukaryota</taxon>
        <taxon>Metazoa</taxon>
        <taxon>Ecdysozoa</taxon>
        <taxon>Arthropoda</taxon>
        <taxon>Chelicerata</taxon>
        <taxon>Arachnida</taxon>
        <taxon>Araneae</taxon>
        <taxon>Araneomorphae</taxon>
        <taxon>Entelegynae</taxon>
        <taxon>Araneoidea</taxon>
        <taxon>Nephilidae</taxon>
        <taxon>Trichonephila</taxon>
    </lineage>
</organism>
<accession>A0A8X6VI30</accession>
<sequence>MPPSTLRVHTEYVLVKSVDPKALWVVAAETTGAGDWRIFPSPPVPSLNCRGGDRWWRHLCQRNPTRLRLWALSFLPFGKYTTTTFETSRLTLIEIFFRIIRKKLESS</sequence>